<feature type="compositionally biased region" description="Low complexity" evidence="1">
    <location>
        <begin position="68"/>
        <end position="82"/>
    </location>
</feature>
<evidence type="ECO:0000256" key="1">
    <source>
        <dbReference type="SAM" id="MobiDB-lite"/>
    </source>
</evidence>
<accession>A0A9J6GLD3</accession>
<protein>
    <submittedName>
        <fullName evidence="2">Uncharacterized protein</fullName>
    </submittedName>
</protein>
<comment type="caution">
    <text evidence="2">The sequence shown here is derived from an EMBL/GenBank/DDBJ whole genome shotgun (WGS) entry which is preliminary data.</text>
</comment>
<feature type="compositionally biased region" description="Basic and acidic residues" evidence="1">
    <location>
        <begin position="41"/>
        <end position="51"/>
    </location>
</feature>
<dbReference type="OrthoDB" id="10656036at2759"/>
<dbReference type="Proteomes" id="UP000821853">
    <property type="component" value="Chromosome 5"/>
</dbReference>
<feature type="compositionally biased region" description="Low complexity" evidence="1">
    <location>
        <begin position="263"/>
        <end position="274"/>
    </location>
</feature>
<evidence type="ECO:0000313" key="2">
    <source>
        <dbReference type="EMBL" id="KAH9376131.1"/>
    </source>
</evidence>
<sequence>MENCPPTPPPSNSSGSTGGRGPWGRTRRTRPNFNQHRRDARYRPWLERTERPGGGGGASTAAWDDLVPRAAEAARPGAPSYAPRRSWESRGARAPSTGPTRQPDPLRDGNFRGPAQHTRHQPAPGGSGEPRRKRSVATWVAQEGSSPPRGYCSSAPWKAQLRIEPSLPLELVPGVFRGHTPRDYLARFPNGVVAPDPLATYCSDCGVLLVSETKHRALTEHGPDLEEGGDPTSVAAVRARMQRDPAYRAAILAPPAGSGNAVGPGVPTEEGGVPAARQRRSPVTEAPPARPNPEALRLWEGSPSCEAAVLQPAPTQHEEANASSDGDADMLDLGCGEPDDTDEHAARLQKLLEELEAE</sequence>
<reference evidence="2 3" key="1">
    <citation type="journal article" date="2020" name="Cell">
        <title>Large-Scale Comparative Analyses of Tick Genomes Elucidate Their Genetic Diversity and Vector Capacities.</title>
        <authorList>
            <consortium name="Tick Genome and Microbiome Consortium (TIGMIC)"/>
            <person name="Jia N."/>
            <person name="Wang J."/>
            <person name="Shi W."/>
            <person name="Du L."/>
            <person name="Sun Y."/>
            <person name="Zhan W."/>
            <person name="Jiang J.F."/>
            <person name="Wang Q."/>
            <person name="Zhang B."/>
            <person name="Ji P."/>
            <person name="Bell-Sakyi L."/>
            <person name="Cui X.M."/>
            <person name="Yuan T.T."/>
            <person name="Jiang B.G."/>
            <person name="Yang W.F."/>
            <person name="Lam T.T."/>
            <person name="Chang Q.C."/>
            <person name="Ding S.J."/>
            <person name="Wang X.J."/>
            <person name="Zhu J.G."/>
            <person name="Ruan X.D."/>
            <person name="Zhao L."/>
            <person name="Wei J.T."/>
            <person name="Ye R.Z."/>
            <person name="Que T.C."/>
            <person name="Du C.H."/>
            <person name="Zhou Y.H."/>
            <person name="Cheng J.X."/>
            <person name="Dai P.F."/>
            <person name="Guo W.B."/>
            <person name="Han X.H."/>
            <person name="Huang E.J."/>
            <person name="Li L.F."/>
            <person name="Wei W."/>
            <person name="Gao Y.C."/>
            <person name="Liu J.Z."/>
            <person name="Shao H.Z."/>
            <person name="Wang X."/>
            <person name="Wang C.C."/>
            <person name="Yang T.C."/>
            <person name="Huo Q.B."/>
            <person name="Li W."/>
            <person name="Chen H.Y."/>
            <person name="Chen S.E."/>
            <person name="Zhou L.G."/>
            <person name="Ni X.B."/>
            <person name="Tian J.H."/>
            <person name="Sheng Y."/>
            <person name="Liu T."/>
            <person name="Pan Y.S."/>
            <person name="Xia L.Y."/>
            <person name="Li J."/>
            <person name="Zhao F."/>
            <person name="Cao W.C."/>
        </authorList>
    </citation>
    <scope>NUCLEOTIDE SEQUENCE [LARGE SCALE GENOMIC DNA]</scope>
    <source>
        <strain evidence="2">HaeL-2018</strain>
    </source>
</reference>
<keyword evidence="3" id="KW-1185">Reference proteome</keyword>
<dbReference type="OMA" id="TQHEEAN"/>
<dbReference type="AlphaFoldDB" id="A0A9J6GLD3"/>
<proteinExistence type="predicted"/>
<feature type="compositionally biased region" description="Pro residues" evidence="1">
    <location>
        <begin position="1"/>
        <end position="11"/>
    </location>
</feature>
<feature type="region of interest" description="Disordered" evidence="1">
    <location>
        <begin position="1"/>
        <end position="153"/>
    </location>
</feature>
<name>A0A9J6GLD3_HAELO</name>
<evidence type="ECO:0000313" key="3">
    <source>
        <dbReference type="Proteomes" id="UP000821853"/>
    </source>
</evidence>
<dbReference type="EMBL" id="JABSTR010000007">
    <property type="protein sequence ID" value="KAH9376131.1"/>
    <property type="molecule type" value="Genomic_DNA"/>
</dbReference>
<gene>
    <name evidence="2" type="ORF">HPB48_000714</name>
</gene>
<dbReference type="VEuPathDB" id="VectorBase:HLOH_049485"/>
<feature type="region of interest" description="Disordered" evidence="1">
    <location>
        <begin position="255"/>
        <end position="344"/>
    </location>
</feature>
<organism evidence="2 3">
    <name type="scientific">Haemaphysalis longicornis</name>
    <name type="common">Bush tick</name>
    <dbReference type="NCBI Taxonomy" id="44386"/>
    <lineage>
        <taxon>Eukaryota</taxon>
        <taxon>Metazoa</taxon>
        <taxon>Ecdysozoa</taxon>
        <taxon>Arthropoda</taxon>
        <taxon>Chelicerata</taxon>
        <taxon>Arachnida</taxon>
        <taxon>Acari</taxon>
        <taxon>Parasitiformes</taxon>
        <taxon>Ixodida</taxon>
        <taxon>Ixodoidea</taxon>
        <taxon>Ixodidae</taxon>
        <taxon>Haemaphysalinae</taxon>
        <taxon>Haemaphysalis</taxon>
    </lineage>
</organism>